<evidence type="ECO:0000313" key="2">
    <source>
        <dbReference type="Proteomes" id="UP001196413"/>
    </source>
</evidence>
<proteinExistence type="predicted"/>
<name>A0AAD5QLU4_PARTN</name>
<protein>
    <submittedName>
        <fullName evidence="1">Uncharacterized protein</fullName>
    </submittedName>
</protein>
<reference evidence="1" key="1">
    <citation type="submission" date="2021-06" db="EMBL/GenBank/DDBJ databases">
        <title>Parelaphostrongylus tenuis whole genome reference sequence.</title>
        <authorList>
            <person name="Garwood T.J."/>
            <person name="Larsen P.A."/>
            <person name="Fountain-Jones N.M."/>
            <person name="Garbe J.R."/>
            <person name="Macchietto M.G."/>
            <person name="Kania S.A."/>
            <person name="Gerhold R.W."/>
            <person name="Richards J.E."/>
            <person name="Wolf T.M."/>
        </authorList>
    </citation>
    <scope>NUCLEOTIDE SEQUENCE</scope>
    <source>
        <strain evidence="1">MNPRO001-30</strain>
        <tissue evidence="1">Meninges</tissue>
    </source>
</reference>
<comment type="caution">
    <text evidence="1">The sequence shown here is derived from an EMBL/GenBank/DDBJ whole genome shotgun (WGS) entry which is preliminary data.</text>
</comment>
<sequence>MRELVSEGRALGRTNAYAYITGHLLPLRSKAENFYAAKKALKQSCISAGTRRPLELQTNQRRSEGGEARRTGHLKALDCCRRRPIACVPPLRISPPVAQPLSLEVKFGHSVEVP</sequence>
<dbReference type="EMBL" id="JAHQIW010002376">
    <property type="protein sequence ID" value="KAJ1355182.1"/>
    <property type="molecule type" value="Genomic_DNA"/>
</dbReference>
<accession>A0AAD5QLU4</accession>
<evidence type="ECO:0000313" key="1">
    <source>
        <dbReference type="EMBL" id="KAJ1355182.1"/>
    </source>
</evidence>
<dbReference type="AlphaFoldDB" id="A0AAD5QLU4"/>
<gene>
    <name evidence="1" type="ORF">KIN20_012492</name>
</gene>
<dbReference type="Proteomes" id="UP001196413">
    <property type="component" value="Unassembled WGS sequence"/>
</dbReference>
<organism evidence="1 2">
    <name type="scientific">Parelaphostrongylus tenuis</name>
    <name type="common">Meningeal worm</name>
    <dbReference type="NCBI Taxonomy" id="148309"/>
    <lineage>
        <taxon>Eukaryota</taxon>
        <taxon>Metazoa</taxon>
        <taxon>Ecdysozoa</taxon>
        <taxon>Nematoda</taxon>
        <taxon>Chromadorea</taxon>
        <taxon>Rhabditida</taxon>
        <taxon>Rhabditina</taxon>
        <taxon>Rhabditomorpha</taxon>
        <taxon>Strongyloidea</taxon>
        <taxon>Metastrongylidae</taxon>
        <taxon>Parelaphostrongylus</taxon>
    </lineage>
</organism>
<keyword evidence="2" id="KW-1185">Reference proteome</keyword>